<name>A0A9P6I3R8_9PEZI</name>
<evidence type="ECO:0000313" key="2">
    <source>
        <dbReference type="Proteomes" id="UP000781932"/>
    </source>
</evidence>
<proteinExistence type="predicted"/>
<keyword evidence="2" id="KW-1185">Reference proteome</keyword>
<sequence>MKSLKLEREVPFPSWSWMGWRGALTLTIEDKHADAGLASAVDIYILRNPPLRLLLARRIFMDSPRQVTSSPARGSSAVSLEDLRNSYPRINLEEVPDDQLLLFWSESTRLRVAKPIKSTYHWHERDGPLHKHREECYRQQLLDPDGNIAGQTGPCLGSQDAGNLEDKEYEFIVIAERTAPPDYEKQRIALQVERRPDGVAYRVNIAEISQDAWEKATKSHGLIALGSEI</sequence>
<dbReference type="GeneID" id="62161426"/>
<dbReference type="EMBL" id="JAATWM020000016">
    <property type="protein sequence ID" value="KAF9876788.1"/>
    <property type="molecule type" value="Genomic_DNA"/>
</dbReference>
<dbReference type="OrthoDB" id="5135333at2759"/>
<dbReference type="Proteomes" id="UP000781932">
    <property type="component" value="Unassembled WGS sequence"/>
</dbReference>
<dbReference type="RefSeq" id="XP_038746249.1">
    <property type="nucleotide sequence ID" value="XM_038888352.1"/>
</dbReference>
<accession>A0A9P6I3R8</accession>
<comment type="caution">
    <text evidence="1">The sequence shown here is derived from an EMBL/GenBank/DDBJ whole genome shotgun (WGS) entry which is preliminary data.</text>
</comment>
<reference evidence="1" key="1">
    <citation type="submission" date="2020-03" db="EMBL/GenBank/DDBJ databases">
        <authorList>
            <person name="He L."/>
        </authorList>
    </citation>
    <scope>NUCLEOTIDE SEQUENCE</scope>
    <source>
        <strain evidence="1">CkLH20</strain>
    </source>
</reference>
<reference evidence="1" key="2">
    <citation type="submission" date="2020-11" db="EMBL/GenBank/DDBJ databases">
        <title>Whole genome sequencing of Colletotrichum sp.</title>
        <authorList>
            <person name="Li H."/>
        </authorList>
    </citation>
    <scope>NUCLEOTIDE SEQUENCE</scope>
    <source>
        <strain evidence="1">CkLH20</strain>
    </source>
</reference>
<protein>
    <submittedName>
        <fullName evidence="1">Uncharacterized protein</fullName>
    </submittedName>
</protein>
<gene>
    <name evidence="1" type="ORF">CkaCkLH20_05634</name>
</gene>
<organism evidence="1 2">
    <name type="scientific">Colletotrichum karsti</name>
    <dbReference type="NCBI Taxonomy" id="1095194"/>
    <lineage>
        <taxon>Eukaryota</taxon>
        <taxon>Fungi</taxon>
        <taxon>Dikarya</taxon>
        <taxon>Ascomycota</taxon>
        <taxon>Pezizomycotina</taxon>
        <taxon>Sordariomycetes</taxon>
        <taxon>Hypocreomycetidae</taxon>
        <taxon>Glomerellales</taxon>
        <taxon>Glomerellaceae</taxon>
        <taxon>Colletotrichum</taxon>
        <taxon>Colletotrichum boninense species complex</taxon>
    </lineage>
</organism>
<dbReference type="AlphaFoldDB" id="A0A9P6I3R8"/>
<evidence type="ECO:0000313" key="1">
    <source>
        <dbReference type="EMBL" id="KAF9876788.1"/>
    </source>
</evidence>